<protein>
    <submittedName>
        <fullName evidence="3">PaaI family thioesterase</fullName>
    </submittedName>
</protein>
<dbReference type="RefSeq" id="WP_255063619.1">
    <property type="nucleotide sequence ID" value="NZ_JANDBD010000013.1"/>
</dbReference>
<accession>A0ABT1MB46</accession>
<evidence type="ECO:0000313" key="4">
    <source>
        <dbReference type="Proteomes" id="UP001651690"/>
    </source>
</evidence>
<sequence length="270" mass="27639">MRHPLHTPIGRFGVETMYDDVDGCVATMPVAHLVNPITGAPSVGPLAVLVDHVAGLVNHRRRTADIWAVSSELALETSPEAVDVIAAHPDVPVLGRARPVGSRTTTALGECELTVADVVVGTGTVRSFFVAAPAAGSDDFPAEPPDSVSPPVGLAELMNAGTADDDDGGTVTLAQLPDPVLNNTMGVVHGGIASTGLEVVASAAVNAGRSDPLVTASLRVNFIRPFLAGAESRYVGTPLRVGRSSGIADAQAIGADGKVAITARLTAYRY</sequence>
<dbReference type="InterPro" id="IPR003736">
    <property type="entry name" value="PAAI_dom"/>
</dbReference>
<name>A0ABT1MB46_9MYCO</name>
<evidence type="ECO:0000259" key="2">
    <source>
        <dbReference type="Pfam" id="PF03061"/>
    </source>
</evidence>
<dbReference type="Pfam" id="PF03061">
    <property type="entry name" value="4HBT"/>
    <property type="match status" value="1"/>
</dbReference>
<dbReference type="CDD" id="cd03443">
    <property type="entry name" value="PaaI_thioesterase"/>
    <property type="match status" value="1"/>
</dbReference>
<gene>
    <name evidence="3" type="ORF">NM203_26570</name>
</gene>
<proteinExistence type="predicted"/>
<dbReference type="Proteomes" id="UP001651690">
    <property type="component" value="Unassembled WGS sequence"/>
</dbReference>
<dbReference type="SUPFAM" id="SSF54637">
    <property type="entry name" value="Thioesterase/thiol ester dehydrase-isomerase"/>
    <property type="match status" value="1"/>
</dbReference>
<dbReference type="Gene3D" id="3.10.129.10">
    <property type="entry name" value="Hotdog Thioesterase"/>
    <property type="match status" value="1"/>
</dbReference>
<feature type="domain" description="Thioesterase" evidence="2">
    <location>
        <begin position="185"/>
        <end position="259"/>
    </location>
</feature>
<keyword evidence="4" id="KW-1185">Reference proteome</keyword>
<dbReference type="InterPro" id="IPR029069">
    <property type="entry name" value="HotDog_dom_sf"/>
</dbReference>
<reference evidence="3 4" key="1">
    <citation type="submission" date="2022-06" db="EMBL/GenBank/DDBJ databases">
        <title>Mycolicibacterium sp. CAU 1645 isolated from seawater.</title>
        <authorList>
            <person name="Kim W."/>
        </authorList>
    </citation>
    <scope>NUCLEOTIDE SEQUENCE [LARGE SCALE GENOMIC DNA]</scope>
    <source>
        <strain evidence="3 4">CAU 1645</strain>
    </source>
</reference>
<dbReference type="InterPro" id="IPR006683">
    <property type="entry name" value="Thioestr_dom"/>
</dbReference>
<comment type="caution">
    <text evidence="3">The sequence shown here is derived from an EMBL/GenBank/DDBJ whole genome shotgun (WGS) entry which is preliminary data.</text>
</comment>
<evidence type="ECO:0000256" key="1">
    <source>
        <dbReference type="ARBA" id="ARBA00022801"/>
    </source>
</evidence>
<evidence type="ECO:0000313" key="3">
    <source>
        <dbReference type="EMBL" id="MCP9275760.1"/>
    </source>
</evidence>
<dbReference type="EMBL" id="JANDBD010000013">
    <property type="protein sequence ID" value="MCP9275760.1"/>
    <property type="molecule type" value="Genomic_DNA"/>
</dbReference>
<organism evidence="3 4">
    <name type="scientific">Mycolicibacterium arenosum</name>
    <dbReference type="NCBI Taxonomy" id="2952157"/>
    <lineage>
        <taxon>Bacteria</taxon>
        <taxon>Bacillati</taxon>
        <taxon>Actinomycetota</taxon>
        <taxon>Actinomycetes</taxon>
        <taxon>Mycobacteriales</taxon>
        <taxon>Mycobacteriaceae</taxon>
        <taxon>Mycolicibacterium</taxon>
    </lineage>
</organism>
<keyword evidence="1" id="KW-0378">Hydrolase</keyword>
<dbReference type="NCBIfam" id="TIGR00369">
    <property type="entry name" value="unchar_dom_1"/>
    <property type="match status" value="1"/>
</dbReference>